<proteinExistence type="predicted"/>
<dbReference type="SUPFAM" id="SSF50998">
    <property type="entry name" value="Quinoprotein alcohol dehydrogenase-like"/>
    <property type="match status" value="1"/>
</dbReference>
<dbReference type="Gene3D" id="2.130.10.10">
    <property type="entry name" value="YVTN repeat-like/Quinoprotein amine dehydrogenase"/>
    <property type="match status" value="1"/>
</dbReference>
<dbReference type="PANTHER" id="PTHR34512">
    <property type="entry name" value="CELL SURFACE PROTEIN"/>
    <property type="match status" value="1"/>
</dbReference>
<dbReference type="EMBL" id="UINC01007721">
    <property type="protein sequence ID" value="SVA34767.1"/>
    <property type="molecule type" value="Genomic_DNA"/>
</dbReference>
<reference evidence="2" key="1">
    <citation type="submission" date="2018-05" db="EMBL/GenBank/DDBJ databases">
        <authorList>
            <person name="Lanie J.A."/>
            <person name="Ng W.-L."/>
            <person name="Kazmierczak K.M."/>
            <person name="Andrzejewski T.M."/>
            <person name="Davidsen T.M."/>
            <person name="Wayne K.J."/>
            <person name="Tettelin H."/>
            <person name="Glass J.I."/>
            <person name="Rusch D."/>
            <person name="Podicherti R."/>
            <person name="Tsui H.-C.T."/>
            <person name="Winkler M.E."/>
        </authorList>
    </citation>
    <scope>NUCLEOTIDE SEQUENCE</scope>
</reference>
<sequence>PKAFSVSKNQNVLWRAPLPSTGQGAPIVSRGRVFITSHEPLLKDTETGSDILGLCFDAKTGKELWRRKIPGTRVTDLSSLFNDNTAASPVANGQHVVFTNVGGAIKCFDYAGKEIWAHIWTPFGRHHARAHEPILYGGNVILMHAPCYDLPQSATTKSGSHPLGRGEKYWTYLQAYDLSTGKRIWKAESATSIHSTSILGQLANGSLAILTGRGGGHQPPEEPYGLSLLNAKNGRRIWDAAIQKYPAAQNANWDSRSAHFFIGKEHHSLNIETGKLVKVVSLVNGVTLTRWENGQYVTRRNQTLPKARKPITYFTNLIVGDYHYFRSFAGFLIGRVQLSTGRVEYLQVPVQALRKKNAKEEMRWKKTLPNDMKNADGYRATQDKRNAGDGWGHVSAASPIVVGNRMYIPTMVGTVYVINWRSKVLGQSALVSVSDLGLAGKTWTLSSLSYSESRLYARTLKELICLGDQGQ</sequence>
<evidence type="ECO:0000259" key="1">
    <source>
        <dbReference type="Pfam" id="PF13360"/>
    </source>
</evidence>
<feature type="non-terminal residue" evidence="2">
    <location>
        <position position="1"/>
    </location>
</feature>
<gene>
    <name evidence="2" type="ORF">METZ01_LOCUS87621</name>
</gene>
<dbReference type="InterPro" id="IPR015943">
    <property type="entry name" value="WD40/YVTN_repeat-like_dom_sf"/>
</dbReference>
<accession>A0A381V516</accession>
<dbReference type="AlphaFoldDB" id="A0A381V516"/>
<dbReference type="PANTHER" id="PTHR34512:SF30">
    <property type="entry name" value="OUTER MEMBRANE PROTEIN ASSEMBLY FACTOR BAMB"/>
    <property type="match status" value="1"/>
</dbReference>
<dbReference type="InterPro" id="IPR002372">
    <property type="entry name" value="PQQ_rpt_dom"/>
</dbReference>
<evidence type="ECO:0000313" key="2">
    <source>
        <dbReference type="EMBL" id="SVA34767.1"/>
    </source>
</evidence>
<feature type="domain" description="Pyrrolo-quinoline quinone repeat" evidence="1">
    <location>
        <begin position="56"/>
        <end position="186"/>
    </location>
</feature>
<dbReference type="Pfam" id="PF13360">
    <property type="entry name" value="PQQ_2"/>
    <property type="match status" value="1"/>
</dbReference>
<organism evidence="2">
    <name type="scientific">marine metagenome</name>
    <dbReference type="NCBI Taxonomy" id="408172"/>
    <lineage>
        <taxon>unclassified sequences</taxon>
        <taxon>metagenomes</taxon>
        <taxon>ecological metagenomes</taxon>
    </lineage>
</organism>
<protein>
    <recommendedName>
        <fullName evidence="1">Pyrrolo-quinoline quinone repeat domain-containing protein</fullName>
    </recommendedName>
</protein>
<name>A0A381V516_9ZZZZ</name>
<dbReference type="InterPro" id="IPR011047">
    <property type="entry name" value="Quinoprotein_ADH-like_sf"/>
</dbReference>